<dbReference type="Proteomes" id="UP000307380">
    <property type="component" value="Unassembled WGS sequence"/>
</dbReference>
<organism evidence="2 3">
    <name type="scientific">Orlajensenia flava</name>
    <dbReference type="NCBI Taxonomy" id="2565934"/>
    <lineage>
        <taxon>Bacteria</taxon>
        <taxon>Bacillati</taxon>
        <taxon>Actinomycetota</taxon>
        <taxon>Actinomycetes</taxon>
        <taxon>Micrococcales</taxon>
        <taxon>Microbacteriaceae</taxon>
        <taxon>Orlajensenia</taxon>
    </lineage>
</organism>
<protein>
    <submittedName>
        <fullName evidence="2">Asp23/Gls24 family envelope stress response protein</fullName>
    </submittedName>
</protein>
<proteinExistence type="inferred from homology"/>
<dbReference type="OrthoDB" id="4953969at2"/>
<gene>
    <name evidence="2" type="ORF">E6C70_05985</name>
</gene>
<dbReference type="AlphaFoldDB" id="A0A4S4FYH5"/>
<name>A0A4S4FYH5_9MICO</name>
<dbReference type="InterPro" id="IPR005531">
    <property type="entry name" value="Asp23"/>
</dbReference>
<sequence>MDGAAGIDAPGFDVLSFDVLDTDVLDESALDGHTVDELSDYLDSGRSTVNFSIESSPGCQLALAALERLRTFTRGLLDEEARLEPEPSDDWMRRVMSRIAIEAHAGRDIPIASPEPDAHLVLTEGAVRGLVRAAGDVVDGAIVGRCTISGDVGVPGAPVAVHVDLSVRWGSRMPDVASRVRASIQRELAMHTELVVTAVDVTIQDVRYTPGPVPAMRTGVAS</sequence>
<dbReference type="Pfam" id="PF03780">
    <property type="entry name" value="Asp23"/>
    <property type="match status" value="1"/>
</dbReference>
<accession>A0A4S4FYH5</accession>
<keyword evidence="3" id="KW-1185">Reference proteome</keyword>
<evidence type="ECO:0000313" key="2">
    <source>
        <dbReference type="EMBL" id="THG35903.1"/>
    </source>
</evidence>
<dbReference type="EMBL" id="SSSN01000003">
    <property type="protein sequence ID" value="THG35903.1"/>
    <property type="molecule type" value="Genomic_DNA"/>
</dbReference>
<comment type="similarity">
    <text evidence="1">Belongs to the asp23 family.</text>
</comment>
<comment type="caution">
    <text evidence="2">The sequence shown here is derived from an EMBL/GenBank/DDBJ whole genome shotgun (WGS) entry which is preliminary data.</text>
</comment>
<reference evidence="2 3" key="1">
    <citation type="submission" date="2019-04" db="EMBL/GenBank/DDBJ databases">
        <authorList>
            <person name="Jiang L."/>
        </authorList>
    </citation>
    <scope>NUCLEOTIDE SEQUENCE [LARGE SCALE GENOMIC DNA]</scope>
    <source>
        <strain evidence="2 3">YIM 131861</strain>
    </source>
</reference>
<evidence type="ECO:0000256" key="1">
    <source>
        <dbReference type="ARBA" id="ARBA00005721"/>
    </source>
</evidence>
<evidence type="ECO:0000313" key="3">
    <source>
        <dbReference type="Proteomes" id="UP000307380"/>
    </source>
</evidence>